<dbReference type="InterPro" id="IPR036865">
    <property type="entry name" value="CRAL-TRIO_dom_sf"/>
</dbReference>
<dbReference type="SUPFAM" id="SSF52087">
    <property type="entry name" value="CRAL/TRIO domain"/>
    <property type="match status" value="1"/>
</dbReference>
<dbReference type="Gene3D" id="3.40.525.10">
    <property type="entry name" value="CRAL-TRIO lipid binding domain"/>
    <property type="match status" value="1"/>
</dbReference>
<feature type="domain" description="CRAL-TRIO" evidence="1">
    <location>
        <begin position="144"/>
        <end position="303"/>
    </location>
</feature>
<reference evidence="2" key="1">
    <citation type="journal article" date="2023" name="Nat. Microbiol.">
        <title>Babesia duncani multi-omics identifies virulence factors and drug targets.</title>
        <authorList>
            <person name="Singh P."/>
            <person name="Lonardi S."/>
            <person name="Liang Q."/>
            <person name="Vydyam P."/>
            <person name="Khabirova E."/>
            <person name="Fang T."/>
            <person name="Gihaz S."/>
            <person name="Thekkiniath J."/>
            <person name="Munshi M."/>
            <person name="Abel S."/>
            <person name="Ciampossin L."/>
            <person name="Batugedara G."/>
            <person name="Gupta M."/>
            <person name="Lu X.M."/>
            <person name="Lenz T."/>
            <person name="Chakravarty S."/>
            <person name="Cornillot E."/>
            <person name="Hu Y."/>
            <person name="Ma W."/>
            <person name="Gonzalez L.M."/>
            <person name="Sanchez S."/>
            <person name="Estrada K."/>
            <person name="Sanchez-Flores A."/>
            <person name="Montero E."/>
            <person name="Harb O.S."/>
            <person name="Le Roch K.G."/>
            <person name="Mamoun C.B."/>
        </authorList>
    </citation>
    <scope>NUCLEOTIDE SEQUENCE</scope>
    <source>
        <strain evidence="2">WA1</strain>
    </source>
</reference>
<dbReference type="InterPro" id="IPR001251">
    <property type="entry name" value="CRAL-TRIO_dom"/>
</dbReference>
<gene>
    <name evidence="2" type="ORF">BdWA1_000504</name>
</gene>
<protein>
    <submittedName>
        <fullName evidence="2">Bifunctional CRAL-TRIO lipid binding domain superfamily/CRAL-TRIO lipid binding domain/CRAL-TRIO</fullName>
    </submittedName>
</protein>
<evidence type="ECO:0000259" key="1">
    <source>
        <dbReference type="PROSITE" id="PS50191"/>
    </source>
</evidence>
<dbReference type="GeneID" id="94334802"/>
<comment type="caution">
    <text evidence="2">The sequence shown here is derived from an EMBL/GenBank/DDBJ whole genome shotgun (WGS) entry which is preliminary data.</text>
</comment>
<name>A0AAD9PNC4_9APIC</name>
<dbReference type="KEGG" id="bdw:94334802"/>
<sequence>MTTGDFIQGLDEGDESECGDFLGDLLQLPEIVKSYVPGPNMFTGVTKGGHRFRYIFSNVPLTEFELEHIRAFKVYAIQRLDGGQVDANMVEESFSSRFGATVFSDDSYLLRYIIGNYYNYPDVFVDIREHLKWRKATLPVRRSEVEAVLAQGIIYIHGRDRCMRPILVLRIGPVGNMKHDHVLKAIFFTLELAIAKLMIPGRIEQWRVLLDLTGVKLYSIPVTLLKQIAKGLTVNYRGRLSQMFIVNAPYIITGIWNMVKTVLPQVTQDKISISSGKSTSKILECCDPSQIEVRYGGSAPNATSFDLPIMPDM</sequence>
<organism evidence="2 3">
    <name type="scientific">Babesia duncani</name>
    <dbReference type="NCBI Taxonomy" id="323732"/>
    <lineage>
        <taxon>Eukaryota</taxon>
        <taxon>Sar</taxon>
        <taxon>Alveolata</taxon>
        <taxon>Apicomplexa</taxon>
        <taxon>Aconoidasida</taxon>
        <taxon>Piroplasmida</taxon>
        <taxon>Babesiidae</taxon>
        <taxon>Babesia</taxon>
    </lineage>
</organism>
<dbReference type="PANTHER" id="PTHR46818:SF1">
    <property type="entry name" value="CHROMOSOME UNDETERMINED SCAFFOLD_125, WHOLE GENOME SHOTGUN SEQUENCE"/>
    <property type="match status" value="1"/>
</dbReference>
<dbReference type="PROSITE" id="PS50191">
    <property type="entry name" value="CRAL_TRIO"/>
    <property type="match status" value="1"/>
</dbReference>
<dbReference type="SUPFAM" id="SSF46938">
    <property type="entry name" value="CRAL/TRIO N-terminal domain"/>
    <property type="match status" value="1"/>
</dbReference>
<keyword evidence="3" id="KW-1185">Reference proteome</keyword>
<accession>A0AAD9PNC4</accession>
<dbReference type="Proteomes" id="UP001214638">
    <property type="component" value="Unassembled WGS sequence"/>
</dbReference>
<dbReference type="Pfam" id="PF00650">
    <property type="entry name" value="CRAL_TRIO"/>
    <property type="match status" value="1"/>
</dbReference>
<dbReference type="PANTHER" id="PTHR46818">
    <property type="entry name" value="DOMAIN-CONTAINING PROTEIN, PUTATIVE-RELATED"/>
    <property type="match status" value="1"/>
</dbReference>
<dbReference type="InterPro" id="IPR036273">
    <property type="entry name" value="CRAL/TRIO_N_dom_sf"/>
</dbReference>
<dbReference type="EMBL" id="JALLKP010000001">
    <property type="protein sequence ID" value="KAK2197503.1"/>
    <property type="molecule type" value="Genomic_DNA"/>
</dbReference>
<dbReference type="SMART" id="SM00516">
    <property type="entry name" value="SEC14"/>
    <property type="match status" value="1"/>
</dbReference>
<dbReference type="RefSeq" id="XP_067804345.1">
    <property type="nucleotide sequence ID" value="XM_067945554.1"/>
</dbReference>
<dbReference type="AlphaFoldDB" id="A0AAD9PNC4"/>
<dbReference type="CDD" id="cd00170">
    <property type="entry name" value="SEC14"/>
    <property type="match status" value="1"/>
</dbReference>
<proteinExistence type="predicted"/>
<evidence type="ECO:0000313" key="3">
    <source>
        <dbReference type="Proteomes" id="UP001214638"/>
    </source>
</evidence>
<evidence type="ECO:0000313" key="2">
    <source>
        <dbReference type="EMBL" id="KAK2197503.1"/>
    </source>
</evidence>